<evidence type="ECO:0000313" key="3">
    <source>
        <dbReference type="Proteomes" id="UP001163046"/>
    </source>
</evidence>
<feature type="compositionally biased region" description="Polar residues" evidence="1">
    <location>
        <begin position="212"/>
        <end position="221"/>
    </location>
</feature>
<feature type="compositionally biased region" description="Low complexity" evidence="1">
    <location>
        <begin position="773"/>
        <end position="793"/>
    </location>
</feature>
<evidence type="ECO:0000313" key="2">
    <source>
        <dbReference type="EMBL" id="KAJ7356181.1"/>
    </source>
</evidence>
<gene>
    <name evidence="2" type="ORF">OS493_025932</name>
</gene>
<feature type="region of interest" description="Disordered" evidence="1">
    <location>
        <begin position="473"/>
        <end position="512"/>
    </location>
</feature>
<feature type="region of interest" description="Disordered" evidence="1">
    <location>
        <begin position="531"/>
        <end position="562"/>
    </location>
</feature>
<keyword evidence="3" id="KW-1185">Reference proteome</keyword>
<feature type="compositionally biased region" description="Low complexity" evidence="1">
    <location>
        <begin position="198"/>
        <end position="211"/>
    </location>
</feature>
<feature type="compositionally biased region" description="Basic and acidic residues" evidence="1">
    <location>
        <begin position="388"/>
        <end position="397"/>
    </location>
</feature>
<feature type="region of interest" description="Disordered" evidence="1">
    <location>
        <begin position="601"/>
        <end position="661"/>
    </location>
</feature>
<feature type="region of interest" description="Disordered" evidence="1">
    <location>
        <begin position="310"/>
        <end position="338"/>
    </location>
</feature>
<comment type="caution">
    <text evidence="2">The sequence shown here is derived from an EMBL/GenBank/DDBJ whole genome shotgun (WGS) entry which is preliminary data.</text>
</comment>
<reference evidence="2" key="1">
    <citation type="submission" date="2023-01" db="EMBL/GenBank/DDBJ databases">
        <title>Genome assembly of the deep-sea coral Lophelia pertusa.</title>
        <authorList>
            <person name="Herrera S."/>
            <person name="Cordes E."/>
        </authorList>
    </citation>
    <scope>NUCLEOTIDE SEQUENCE</scope>
    <source>
        <strain evidence="2">USNM1676648</strain>
        <tissue evidence="2">Polyp</tissue>
    </source>
</reference>
<proteinExistence type="predicted"/>
<feature type="region of interest" description="Disordered" evidence="1">
    <location>
        <begin position="905"/>
        <end position="965"/>
    </location>
</feature>
<feature type="compositionally biased region" description="Basic and acidic residues" evidence="1">
    <location>
        <begin position="263"/>
        <end position="275"/>
    </location>
</feature>
<evidence type="ECO:0000256" key="1">
    <source>
        <dbReference type="SAM" id="MobiDB-lite"/>
    </source>
</evidence>
<feature type="region of interest" description="Disordered" evidence="1">
    <location>
        <begin position="412"/>
        <end position="441"/>
    </location>
</feature>
<feature type="region of interest" description="Disordered" evidence="1">
    <location>
        <begin position="356"/>
        <end position="397"/>
    </location>
</feature>
<feature type="compositionally biased region" description="Low complexity" evidence="1">
    <location>
        <begin position="473"/>
        <end position="498"/>
    </location>
</feature>
<feature type="compositionally biased region" description="Polar residues" evidence="1">
    <location>
        <begin position="634"/>
        <end position="661"/>
    </location>
</feature>
<feature type="region of interest" description="Disordered" evidence="1">
    <location>
        <begin position="86"/>
        <end position="120"/>
    </location>
</feature>
<feature type="compositionally biased region" description="Low complexity" evidence="1">
    <location>
        <begin position="316"/>
        <end position="334"/>
    </location>
</feature>
<feature type="compositionally biased region" description="Basic and acidic residues" evidence="1">
    <location>
        <begin position="173"/>
        <end position="183"/>
    </location>
</feature>
<dbReference type="AlphaFoldDB" id="A0A9X0CKL2"/>
<feature type="compositionally biased region" description="Polar residues" evidence="1">
    <location>
        <begin position="943"/>
        <end position="965"/>
    </location>
</feature>
<dbReference type="OrthoDB" id="5965074at2759"/>
<sequence length="965" mass="105668">MSPRLGSPLKISHKMESLRHGSSKKLRKYTEKREDETKLIKDPAAKETKEDEVRGLFDGEDTPHGKDKASRLRSLDEDLMPLCKDSVMHRRGSSTFQTSGKLTRSRRLAKSSPELSNRKINLRLRADGSARESAVSTLAAGLSPASRSRITHPRLSVHDIDGSVLSHLQNTVKSEEKSKDYGKRRGGHSNHRCQNEGVSQPQSTPSSPVCSESANKAQIKQQKGRKSLNDITDAQQFTDRGRPSLMPKKQNLVHEAEVLKIEGKSCPQNERESQQDPRTATCDTLHPPQQGEKRNSLYDLQQILTLLQRDDLKRQTTSPAASASRNTNATSNASDKTSNASVYDLREFLMMAAAEKSSAGQMKMTTTSKLAASKTQTNASSHLLSPVQERENARDDRKGSVYDLMEFLSLGGNAGGETESGGTSENSSRAPSPRILLSPRGVVPSNDFLSVAKRGEEGRRSSTYDLLEFLSLSRSGTSSRSDSGQSSPALHVNEPSGPENEESELGRHKKENRSLSVYDLAEFLSMNSDVPPVVRVTPSDEEQTEHSAMDSGAGVKNDFHKPRGSVYDLREMLGVMQQEHETKRESTYNLEEMLSYFQREADGDESSQLASASAVMHSVNSHEKDTFSSPSPPKTASSGYSSASDTVPSTLSAKNLDTNDNNTRQMSVYDLREFLSLYAAQQIQSLPANQQLTTTVLRRKFSNISQSGVSIHVTDESNRSVADSEVCEDVFLPVPGVEAGPSDSSRKRSSIYDLREFLNILNADESPLRRRLSSVSSASSKSSESGSESSPNSTLKSDTNSAASNFGANENNTASRPQLSPRQDSGGSVSLYDLGEFLSLLNTDEAPLRRRLSSASDIIAAQGGDIRVRTPVLSRSDSEKGLYSLEEILTVMNDLEQKRLNENASGEFEADSGEEISIQVPTLPPKTDKTSAQSFCPRKRLQTQRSLNSVPETSEVKTSPLSNSF</sequence>
<feature type="compositionally biased region" description="Basic and acidic residues" evidence="1">
    <location>
        <begin position="28"/>
        <end position="73"/>
    </location>
</feature>
<dbReference type="Proteomes" id="UP001163046">
    <property type="component" value="Unassembled WGS sequence"/>
</dbReference>
<accession>A0A9X0CKL2</accession>
<feature type="region of interest" description="Disordered" evidence="1">
    <location>
        <begin position="263"/>
        <end position="296"/>
    </location>
</feature>
<organism evidence="2 3">
    <name type="scientific">Desmophyllum pertusum</name>
    <dbReference type="NCBI Taxonomy" id="174260"/>
    <lineage>
        <taxon>Eukaryota</taxon>
        <taxon>Metazoa</taxon>
        <taxon>Cnidaria</taxon>
        <taxon>Anthozoa</taxon>
        <taxon>Hexacorallia</taxon>
        <taxon>Scleractinia</taxon>
        <taxon>Caryophylliina</taxon>
        <taxon>Caryophylliidae</taxon>
        <taxon>Desmophyllum</taxon>
    </lineage>
</organism>
<feature type="compositionally biased region" description="Polar residues" evidence="1">
    <location>
        <begin position="794"/>
        <end position="827"/>
    </location>
</feature>
<name>A0A9X0CKL2_9CNID</name>
<protein>
    <submittedName>
        <fullName evidence="2">Uncharacterized protein</fullName>
    </submittedName>
</protein>
<feature type="compositionally biased region" description="Polar residues" evidence="1">
    <location>
        <begin position="358"/>
        <end position="383"/>
    </location>
</feature>
<feature type="compositionally biased region" description="Polar residues" evidence="1">
    <location>
        <begin position="93"/>
        <end position="102"/>
    </location>
</feature>
<feature type="region of interest" description="Disordered" evidence="1">
    <location>
        <begin position="169"/>
        <end position="250"/>
    </location>
</feature>
<feature type="region of interest" description="Disordered" evidence="1">
    <location>
        <begin position="1"/>
        <end position="73"/>
    </location>
</feature>
<dbReference type="EMBL" id="MU827323">
    <property type="protein sequence ID" value="KAJ7356181.1"/>
    <property type="molecule type" value="Genomic_DNA"/>
</dbReference>
<feature type="region of interest" description="Disordered" evidence="1">
    <location>
        <begin position="772"/>
        <end position="827"/>
    </location>
</feature>
<feature type="compositionally biased region" description="Polar residues" evidence="1">
    <location>
        <begin position="229"/>
        <end position="238"/>
    </location>
</feature>